<gene>
    <name evidence="4" type="ORF">EIK79_08795</name>
</gene>
<dbReference type="InterPro" id="IPR017850">
    <property type="entry name" value="Alkaline_phosphatase_core_sf"/>
</dbReference>
<keyword evidence="5" id="KW-1185">Reference proteome</keyword>
<proteinExistence type="inferred from homology"/>
<evidence type="ECO:0000313" key="5">
    <source>
        <dbReference type="Proteomes" id="UP000282322"/>
    </source>
</evidence>
<dbReference type="AlphaFoldDB" id="A0A3P3RDB8"/>
<sequence length="483" mass="54613">MRNVVLIVLDTVRKDVFDEYATRLRAASGTSFEQARAASSWSVPSHTSIFTGQLPHTHGVHAESFDSSFDFSMIPREETFLGDLPEYRTVGLSANSYMNRAFGFDSHFDAFSDFSIGSHIHESLFTEGLAVTEYLSKTDESSATKRYLDFLRACFGHDRPLKSVANGVWSQIGPAVKQLPVPEVVDDGAQNIAHTARNHAQADEAPLFLFANLMDAHTPLRNLIQFDQSLHSVPNDWSSTEFDKWELNKDGSTTEAYTRNYRQLYAAAVEYLDRVVADLIDDIQRVTDRETSFVIVSDHGHNLGYEADDGLFHHTGSMTEGVMHTPCEIVNPPAGYPDTVSEYFSHLELGDLIVDLAHDDPFDDDRTAEWIPAETIGLLGTNPTWDREFTDDEYAHWNRMIRCVYHEDTKLQWNSLEECCEYELDPDRPSWQRQLADDAAPTQRATALFEEELLAYKQQAAADAQDLAFDESVQEQLQQLGYL</sequence>
<dbReference type="EMBL" id="RRCH01000019">
    <property type="protein sequence ID" value="RRJ30720.1"/>
    <property type="molecule type" value="Genomic_DNA"/>
</dbReference>
<comment type="similarity">
    <text evidence="1">Belongs to the sulfatase family.</text>
</comment>
<feature type="domain" description="Sulfatase N-terminal" evidence="3">
    <location>
        <begin position="2"/>
        <end position="357"/>
    </location>
</feature>
<protein>
    <submittedName>
        <fullName evidence="4">Sulfatase</fullName>
    </submittedName>
</protein>
<accession>A0A3P3RDB8</accession>
<name>A0A3P3RDB8_9EURY</name>
<evidence type="ECO:0000259" key="3">
    <source>
        <dbReference type="Pfam" id="PF00884"/>
    </source>
</evidence>
<dbReference type="SUPFAM" id="SSF53649">
    <property type="entry name" value="Alkaline phosphatase-like"/>
    <property type="match status" value="1"/>
</dbReference>
<evidence type="ECO:0000256" key="2">
    <source>
        <dbReference type="PIRSR" id="PIRSR600917-52"/>
    </source>
</evidence>
<comment type="PTM">
    <text evidence="2">The conversion to 3-oxoalanine (also known as C-formylglycine, FGly), of a serine or cysteine residue in prokaryotes and of a cysteine residue in eukaryotes, is critical for catalytic activity.</text>
</comment>
<dbReference type="OrthoDB" id="102174at2157"/>
<dbReference type="PANTHER" id="PTHR42693">
    <property type="entry name" value="ARYLSULFATASE FAMILY MEMBER"/>
    <property type="match status" value="1"/>
</dbReference>
<comment type="caution">
    <text evidence="4">The sequence shown here is derived from an EMBL/GenBank/DDBJ whole genome shotgun (WGS) entry which is preliminary data.</text>
</comment>
<dbReference type="InterPro" id="IPR000917">
    <property type="entry name" value="Sulfatase_N"/>
</dbReference>
<dbReference type="Pfam" id="PF00884">
    <property type="entry name" value="Sulfatase"/>
    <property type="match status" value="1"/>
</dbReference>
<dbReference type="InterPro" id="IPR050738">
    <property type="entry name" value="Sulfatase"/>
</dbReference>
<feature type="modified residue" description="3-oxoalanine (Ser)" evidence="2">
    <location>
        <position position="42"/>
    </location>
</feature>
<reference evidence="4 5" key="1">
    <citation type="submission" date="2018-11" db="EMBL/GenBank/DDBJ databases">
        <title>Taxonoimc description of Halomarina strain SPP-AMP-1.</title>
        <authorList>
            <person name="Pal Y."/>
            <person name="Srinivasana K."/>
            <person name="Verma A."/>
            <person name="Kumar P."/>
        </authorList>
    </citation>
    <scope>NUCLEOTIDE SEQUENCE [LARGE SCALE GENOMIC DNA]</scope>
    <source>
        <strain evidence="4 5">SPP-AMP-1</strain>
    </source>
</reference>
<dbReference type="RefSeq" id="WP_124954753.1">
    <property type="nucleotide sequence ID" value="NZ_RRCH01000019.1"/>
</dbReference>
<dbReference type="PANTHER" id="PTHR42693:SF33">
    <property type="entry name" value="ARYLSULFATASE"/>
    <property type="match status" value="1"/>
</dbReference>
<dbReference type="Proteomes" id="UP000282322">
    <property type="component" value="Unassembled WGS sequence"/>
</dbReference>
<dbReference type="GO" id="GO:0004065">
    <property type="term" value="F:arylsulfatase activity"/>
    <property type="evidence" value="ECO:0007669"/>
    <property type="project" value="TreeGrafter"/>
</dbReference>
<organism evidence="4 5">
    <name type="scientific">Halocatena pleomorpha</name>
    <dbReference type="NCBI Taxonomy" id="1785090"/>
    <lineage>
        <taxon>Archaea</taxon>
        <taxon>Methanobacteriati</taxon>
        <taxon>Methanobacteriota</taxon>
        <taxon>Stenosarchaea group</taxon>
        <taxon>Halobacteria</taxon>
        <taxon>Halobacteriales</taxon>
        <taxon>Natronomonadaceae</taxon>
        <taxon>Halocatena</taxon>
    </lineage>
</organism>
<evidence type="ECO:0000313" key="4">
    <source>
        <dbReference type="EMBL" id="RRJ30720.1"/>
    </source>
</evidence>
<evidence type="ECO:0000256" key="1">
    <source>
        <dbReference type="ARBA" id="ARBA00008779"/>
    </source>
</evidence>
<dbReference type="Gene3D" id="3.40.720.10">
    <property type="entry name" value="Alkaline Phosphatase, subunit A"/>
    <property type="match status" value="1"/>
</dbReference>